<feature type="domain" description="Fibronectin type-III" evidence="2">
    <location>
        <begin position="232"/>
        <end position="338"/>
    </location>
</feature>
<evidence type="ECO:0008006" key="6">
    <source>
        <dbReference type="Google" id="ProtNLM"/>
    </source>
</evidence>
<dbReference type="CDD" id="cd00063">
    <property type="entry name" value="FN3"/>
    <property type="match status" value="2"/>
</dbReference>
<keyword evidence="5" id="KW-1185">Reference proteome</keyword>
<feature type="signal peptide" evidence="1">
    <location>
        <begin position="1"/>
        <end position="21"/>
    </location>
</feature>
<dbReference type="Pfam" id="PF00095">
    <property type="entry name" value="WAP"/>
    <property type="match status" value="1"/>
</dbReference>
<dbReference type="Gene3D" id="2.60.40.10">
    <property type="entry name" value="Immunoglobulins"/>
    <property type="match status" value="2"/>
</dbReference>
<dbReference type="Proteomes" id="UP001154078">
    <property type="component" value="Chromosome 6"/>
</dbReference>
<dbReference type="SUPFAM" id="SSF49265">
    <property type="entry name" value="Fibronectin type III"/>
    <property type="match status" value="1"/>
</dbReference>
<protein>
    <recommendedName>
        <fullName evidence="6">Anosmin-1</fullName>
    </recommendedName>
</protein>
<dbReference type="GO" id="GO:0009986">
    <property type="term" value="C:cell surface"/>
    <property type="evidence" value="ECO:0007669"/>
    <property type="project" value="TreeGrafter"/>
</dbReference>
<feature type="domain" description="Fibronectin type-III" evidence="2">
    <location>
        <begin position="120"/>
        <end position="229"/>
    </location>
</feature>
<dbReference type="Gene3D" id="4.10.75.10">
    <property type="entry name" value="Elafin-like"/>
    <property type="match status" value="1"/>
</dbReference>
<dbReference type="InterPro" id="IPR042447">
    <property type="entry name" value="Anosmin-1"/>
</dbReference>
<feature type="chain" id="PRO_5040121469" description="Anosmin-1" evidence="1">
    <location>
        <begin position="22"/>
        <end position="464"/>
    </location>
</feature>
<dbReference type="InterPro" id="IPR003961">
    <property type="entry name" value="FN3_dom"/>
</dbReference>
<evidence type="ECO:0000259" key="3">
    <source>
        <dbReference type="PROSITE" id="PS51390"/>
    </source>
</evidence>
<dbReference type="CDD" id="cd00199">
    <property type="entry name" value="WAP"/>
    <property type="match status" value="1"/>
</dbReference>
<feature type="domain" description="WAP" evidence="3">
    <location>
        <begin position="59"/>
        <end position="109"/>
    </location>
</feature>
<dbReference type="PRINTS" id="PR00003">
    <property type="entry name" value="4DISULPHCORE"/>
</dbReference>
<dbReference type="SMART" id="SM00217">
    <property type="entry name" value="WAP"/>
    <property type="match status" value="1"/>
</dbReference>
<dbReference type="GO" id="GO:0030414">
    <property type="term" value="F:peptidase inhibitor activity"/>
    <property type="evidence" value="ECO:0007669"/>
    <property type="project" value="InterPro"/>
</dbReference>
<dbReference type="InterPro" id="IPR013783">
    <property type="entry name" value="Ig-like_fold"/>
</dbReference>
<dbReference type="InterPro" id="IPR008197">
    <property type="entry name" value="WAP_dom"/>
</dbReference>
<dbReference type="Pfam" id="PF00041">
    <property type="entry name" value="fn3"/>
    <property type="match status" value="1"/>
</dbReference>
<dbReference type="AlphaFoldDB" id="A0A9P0BCG6"/>
<reference evidence="4" key="1">
    <citation type="submission" date="2021-12" db="EMBL/GenBank/DDBJ databases">
        <authorList>
            <person name="King R."/>
        </authorList>
    </citation>
    <scope>NUCLEOTIDE SEQUENCE</scope>
</reference>
<dbReference type="SUPFAM" id="SSF57256">
    <property type="entry name" value="Elafin-like"/>
    <property type="match status" value="1"/>
</dbReference>
<evidence type="ECO:0000259" key="2">
    <source>
        <dbReference type="PROSITE" id="PS50853"/>
    </source>
</evidence>
<name>A0A9P0BCG6_BRAAE</name>
<dbReference type="SMART" id="SM00060">
    <property type="entry name" value="FN3"/>
    <property type="match status" value="2"/>
</dbReference>
<dbReference type="OrthoDB" id="9985779at2759"/>
<dbReference type="PANTHER" id="PTHR14131">
    <property type="entry name" value="ANOSMIN"/>
    <property type="match status" value="1"/>
</dbReference>
<evidence type="ECO:0000313" key="5">
    <source>
        <dbReference type="Proteomes" id="UP001154078"/>
    </source>
</evidence>
<dbReference type="FunFam" id="4.10.75.10:FF:000001">
    <property type="entry name" value="Anosmin 1"/>
    <property type="match status" value="1"/>
</dbReference>
<sequence>MTKSLTLFYILIIASLDEILTKPGARYAQYDALFVARCEASCWMMENKSLCIKSCLASEIRKPGNCPPINSTLSPFAAVCLNICQRDSQCPGFSKCCHHTCGITCQQPLDLQYAVGIPDIPTQVKILEGRRKKIIYITWNPGKLGNFDEKAGTVIYLIEERHHPGRNFIESHLSEWIPCSRTIKFSQILKHLVKPGRWYQFRVAAVNSNGSKGFSESSQPFSMSLSPKPPKAPENVTVGPLWYLNGSLNAELRWSPPSSDLPLYKYKVFWSRRLHGVKALDSVLVHQQVIPRDQNHFMLHNIQPNSLYFLQVQALSQFDKERLKGDKSGLVLNTTNYTNLTDNSISVNPNAINRIEGLHMQKLYWFQGDLRARISWKGKKNSTRYTVTWWAGSCHARRSEKNSFKLAATTKTSHFDLYDLQFNCRYRVSVRENLPETMKIMQDTSVTFTTPSCKRFKKFNNQDL</sequence>
<evidence type="ECO:0000256" key="1">
    <source>
        <dbReference type="SAM" id="SignalP"/>
    </source>
</evidence>
<dbReference type="InterPro" id="IPR036645">
    <property type="entry name" value="Elafin-like_sf"/>
</dbReference>
<proteinExistence type="predicted"/>
<dbReference type="GO" id="GO:0005576">
    <property type="term" value="C:extracellular region"/>
    <property type="evidence" value="ECO:0007669"/>
    <property type="project" value="InterPro"/>
</dbReference>
<gene>
    <name evidence="4" type="ORF">MELIAE_LOCUS9287</name>
</gene>
<dbReference type="PROSITE" id="PS50853">
    <property type="entry name" value="FN3"/>
    <property type="match status" value="2"/>
</dbReference>
<organism evidence="4 5">
    <name type="scientific">Brassicogethes aeneus</name>
    <name type="common">Rape pollen beetle</name>
    <name type="synonym">Meligethes aeneus</name>
    <dbReference type="NCBI Taxonomy" id="1431903"/>
    <lineage>
        <taxon>Eukaryota</taxon>
        <taxon>Metazoa</taxon>
        <taxon>Ecdysozoa</taxon>
        <taxon>Arthropoda</taxon>
        <taxon>Hexapoda</taxon>
        <taxon>Insecta</taxon>
        <taxon>Pterygota</taxon>
        <taxon>Neoptera</taxon>
        <taxon>Endopterygota</taxon>
        <taxon>Coleoptera</taxon>
        <taxon>Polyphaga</taxon>
        <taxon>Cucujiformia</taxon>
        <taxon>Nitidulidae</taxon>
        <taxon>Meligethinae</taxon>
        <taxon>Brassicogethes</taxon>
    </lineage>
</organism>
<evidence type="ECO:0000313" key="4">
    <source>
        <dbReference type="EMBL" id="CAH0559132.1"/>
    </source>
</evidence>
<dbReference type="GO" id="GO:0030182">
    <property type="term" value="P:neuron differentiation"/>
    <property type="evidence" value="ECO:0007669"/>
    <property type="project" value="TreeGrafter"/>
</dbReference>
<keyword evidence="1" id="KW-0732">Signal</keyword>
<accession>A0A9P0BCG6</accession>
<dbReference type="InterPro" id="IPR036116">
    <property type="entry name" value="FN3_sf"/>
</dbReference>
<dbReference type="PROSITE" id="PS51390">
    <property type="entry name" value="WAP"/>
    <property type="match status" value="1"/>
</dbReference>
<dbReference type="EMBL" id="OV121137">
    <property type="protein sequence ID" value="CAH0559132.1"/>
    <property type="molecule type" value="Genomic_DNA"/>
</dbReference>
<dbReference type="PANTHER" id="PTHR14131:SF5">
    <property type="entry name" value="ANOSMIN-1"/>
    <property type="match status" value="1"/>
</dbReference>